<sequence length="69" mass="8357">MEFITIKVDELDKMISYYDKSKDITDYELAFIKHYKALARQFKNYDLDEVKIPKEDYLYYKSQYVHGGS</sequence>
<keyword evidence="2" id="KW-1185">Reference proteome</keyword>
<name>A0ABQ2DWI4_9BACI</name>
<protein>
    <recommendedName>
        <fullName evidence="3">Phage protein</fullName>
    </recommendedName>
</protein>
<dbReference type="RefSeq" id="WP_188944267.1">
    <property type="nucleotide sequence ID" value="NZ_BMPN01000010.1"/>
</dbReference>
<dbReference type="EMBL" id="BMPN01000010">
    <property type="protein sequence ID" value="GGJ75580.1"/>
    <property type="molecule type" value="Genomic_DNA"/>
</dbReference>
<proteinExistence type="predicted"/>
<comment type="caution">
    <text evidence="1">The sequence shown here is derived from an EMBL/GenBank/DDBJ whole genome shotgun (WGS) entry which is preliminary data.</text>
</comment>
<gene>
    <name evidence="1" type="ORF">GCM10007111_41340</name>
</gene>
<evidence type="ECO:0000313" key="2">
    <source>
        <dbReference type="Proteomes" id="UP000634435"/>
    </source>
</evidence>
<organism evidence="1 2">
    <name type="scientific">Virgibacillus kapii</name>
    <dbReference type="NCBI Taxonomy" id="1638645"/>
    <lineage>
        <taxon>Bacteria</taxon>
        <taxon>Bacillati</taxon>
        <taxon>Bacillota</taxon>
        <taxon>Bacilli</taxon>
        <taxon>Bacillales</taxon>
        <taxon>Bacillaceae</taxon>
        <taxon>Virgibacillus</taxon>
    </lineage>
</organism>
<reference evidence="2" key="1">
    <citation type="journal article" date="2019" name="Int. J. Syst. Evol. Microbiol.">
        <title>The Global Catalogue of Microorganisms (GCM) 10K type strain sequencing project: providing services to taxonomists for standard genome sequencing and annotation.</title>
        <authorList>
            <consortium name="The Broad Institute Genomics Platform"/>
            <consortium name="The Broad Institute Genome Sequencing Center for Infectious Disease"/>
            <person name="Wu L."/>
            <person name="Ma J."/>
        </authorList>
    </citation>
    <scope>NUCLEOTIDE SEQUENCE [LARGE SCALE GENOMIC DNA]</scope>
    <source>
        <strain evidence="2">JCM 30071</strain>
    </source>
</reference>
<evidence type="ECO:0008006" key="3">
    <source>
        <dbReference type="Google" id="ProtNLM"/>
    </source>
</evidence>
<evidence type="ECO:0000313" key="1">
    <source>
        <dbReference type="EMBL" id="GGJ75580.1"/>
    </source>
</evidence>
<dbReference type="Proteomes" id="UP000634435">
    <property type="component" value="Unassembled WGS sequence"/>
</dbReference>
<accession>A0ABQ2DWI4</accession>